<proteinExistence type="predicted"/>
<evidence type="ECO:0000313" key="1">
    <source>
        <dbReference type="EMBL" id="CDW40570.1"/>
    </source>
</evidence>
<dbReference type="AlphaFoldDB" id="A0A0K2UR68"/>
<organism evidence="1">
    <name type="scientific">Lepeophtheirus salmonis</name>
    <name type="common">Salmon louse</name>
    <name type="synonym">Caligus salmonis</name>
    <dbReference type="NCBI Taxonomy" id="72036"/>
    <lineage>
        <taxon>Eukaryota</taxon>
        <taxon>Metazoa</taxon>
        <taxon>Ecdysozoa</taxon>
        <taxon>Arthropoda</taxon>
        <taxon>Crustacea</taxon>
        <taxon>Multicrustacea</taxon>
        <taxon>Hexanauplia</taxon>
        <taxon>Copepoda</taxon>
        <taxon>Siphonostomatoida</taxon>
        <taxon>Caligidae</taxon>
        <taxon>Lepeophtheirus</taxon>
    </lineage>
</organism>
<reference evidence="1" key="1">
    <citation type="submission" date="2014-05" db="EMBL/GenBank/DDBJ databases">
        <authorList>
            <person name="Chronopoulou M."/>
        </authorList>
    </citation>
    <scope>NUCLEOTIDE SEQUENCE</scope>
    <source>
        <tissue evidence="1">Whole organism</tissue>
    </source>
</reference>
<name>A0A0K2UR68_LEPSM</name>
<protein>
    <submittedName>
        <fullName evidence="1">Uncharacterized protein</fullName>
    </submittedName>
</protein>
<accession>A0A0K2UR68</accession>
<dbReference type="EMBL" id="HACA01023209">
    <property type="protein sequence ID" value="CDW40570.1"/>
    <property type="molecule type" value="Transcribed_RNA"/>
</dbReference>
<sequence>MENFQDSVNTGGLKMASDLLYLTMLQSSQHYNMIFSATKTRQI</sequence>